<dbReference type="Proteomes" id="UP001345219">
    <property type="component" value="Chromosome 10"/>
</dbReference>
<keyword evidence="7" id="KW-1185">Reference proteome</keyword>
<keyword evidence="1" id="KW-0732">Signal</keyword>
<protein>
    <recommendedName>
        <fullName evidence="5">Bulb-type lectin domain-containing protein</fullName>
    </recommendedName>
</protein>
<evidence type="ECO:0000313" key="6">
    <source>
        <dbReference type="EMBL" id="KAK4745335.1"/>
    </source>
</evidence>
<sequence>MNKKIIRRQQGSNLRGQSPTDFNNNHLGIWYLDDRHTVVWVANRDSPVSNGENGVFSFQVNGNLDVMSKDGVTQWSTKLKAAKASYNRTVKLMDTGNLVLLEISRDGGLITLWQSFDEPADTASSIIQNHIIKQN</sequence>
<evidence type="ECO:0000256" key="1">
    <source>
        <dbReference type="ARBA" id="ARBA00022729"/>
    </source>
</evidence>
<evidence type="ECO:0000256" key="2">
    <source>
        <dbReference type="ARBA" id="ARBA00023157"/>
    </source>
</evidence>
<evidence type="ECO:0000256" key="4">
    <source>
        <dbReference type="SAM" id="MobiDB-lite"/>
    </source>
</evidence>
<evidence type="ECO:0000259" key="5">
    <source>
        <dbReference type="PROSITE" id="PS50927"/>
    </source>
</evidence>
<dbReference type="EMBL" id="JAXIOK010000021">
    <property type="protein sequence ID" value="KAK4745335.1"/>
    <property type="molecule type" value="Genomic_DNA"/>
</dbReference>
<proteinExistence type="predicted"/>
<dbReference type="SMART" id="SM00108">
    <property type="entry name" value="B_lectin"/>
    <property type="match status" value="1"/>
</dbReference>
<dbReference type="Gene3D" id="2.90.10.10">
    <property type="entry name" value="Bulb-type lectin domain"/>
    <property type="match status" value="1"/>
</dbReference>
<gene>
    <name evidence="6" type="ORF">SAY87_011647</name>
</gene>
<keyword evidence="2" id="KW-1015">Disulfide bond</keyword>
<dbReference type="InterPro" id="IPR036426">
    <property type="entry name" value="Bulb-type_lectin_dom_sf"/>
</dbReference>
<name>A0AAN7GLG2_9MYRT</name>
<keyword evidence="3" id="KW-0325">Glycoprotein</keyword>
<dbReference type="InterPro" id="IPR001480">
    <property type="entry name" value="Bulb-type_lectin_dom"/>
</dbReference>
<reference evidence="6 7" key="1">
    <citation type="journal article" date="2023" name="Hortic Res">
        <title>Pangenome of water caltrop reveals structural variations and asymmetric subgenome divergence after allopolyploidization.</title>
        <authorList>
            <person name="Zhang X."/>
            <person name="Chen Y."/>
            <person name="Wang L."/>
            <person name="Yuan Y."/>
            <person name="Fang M."/>
            <person name="Shi L."/>
            <person name="Lu R."/>
            <person name="Comes H.P."/>
            <person name="Ma Y."/>
            <person name="Chen Y."/>
            <person name="Huang G."/>
            <person name="Zhou Y."/>
            <person name="Zheng Z."/>
            <person name="Qiu Y."/>
        </authorList>
    </citation>
    <scope>NUCLEOTIDE SEQUENCE [LARGE SCALE GENOMIC DNA]</scope>
    <source>
        <tissue evidence="6">Roots</tissue>
    </source>
</reference>
<dbReference type="PROSITE" id="PS50927">
    <property type="entry name" value="BULB_LECTIN"/>
    <property type="match status" value="1"/>
</dbReference>
<feature type="region of interest" description="Disordered" evidence="4">
    <location>
        <begin position="1"/>
        <end position="20"/>
    </location>
</feature>
<feature type="domain" description="Bulb-type lectin" evidence="5">
    <location>
        <begin position="1"/>
        <end position="113"/>
    </location>
</feature>
<feature type="compositionally biased region" description="Polar residues" evidence="4">
    <location>
        <begin position="9"/>
        <end position="20"/>
    </location>
</feature>
<dbReference type="AlphaFoldDB" id="A0AAN7GLG2"/>
<dbReference type="Pfam" id="PF01453">
    <property type="entry name" value="B_lectin"/>
    <property type="match status" value="1"/>
</dbReference>
<dbReference type="PANTHER" id="PTHR32444:SF247">
    <property type="entry name" value="OS01G0958200 PROTEIN"/>
    <property type="match status" value="1"/>
</dbReference>
<accession>A0AAN7GLG2</accession>
<evidence type="ECO:0000313" key="7">
    <source>
        <dbReference type="Proteomes" id="UP001345219"/>
    </source>
</evidence>
<evidence type="ECO:0000256" key="3">
    <source>
        <dbReference type="ARBA" id="ARBA00023180"/>
    </source>
</evidence>
<organism evidence="6 7">
    <name type="scientific">Trapa incisa</name>
    <dbReference type="NCBI Taxonomy" id="236973"/>
    <lineage>
        <taxon>Eukaryota</taxon>
        <taxon>Viridiplantae</taxon>
        <taxon>Streptophyta</taxon>
        <taxon>Embryophyta</taxon>
        <taxon>Tracheophyta</taxon>
        <taxon>Spermatophyta</taxon>
        <taxon>Magnoliopsida</taxon>
        <taxon>eudicotyledons</taxon>
        <taxon>Gunneridae</taxon>
        <taxon>Pentapetalae</taxon>
        <taxon>rosids</taxon>
        <taxon>malvids</taxon>
        <taxon>Myrtales</taxon>
        <taxon>Lythraceae</taxon>
        <taxon>Trapa</taxon>
    </lineage>
</organism>
<dbReference type="SUPFAM" id="SSF51110">
    <property type="entry name" value="alpha-D-mannose-specific plant lectins"/>
    <property type="match status" value="1"/>
</dbReference>
<dbReference type="PANTHER" id="PTHR32444">
    <property type="entry name" value="BULB-TYPE LECTIN DOMAIN-CONTAINING PROTEIN"/>
    <property type="match status" value="1"/>
</dbReference>
<comment type="caution">
    <text evidence="6">The sequence shown here is derived from an EMBL/GenBank/DDBJ whole genome shotgun (WGS) entry which is preliminary data.</text>
</comment>